<dbReference type="InterPro" id="IPR014710">
    <property type="entry name" value="RmlC-like_jellyroll"/>
</dbReference>
<feature type="domain" description="(S)-ureidoglycine aminohydrolase cupin" evidence="1">
    <location>
        <begin position="56"/>
        <end position="102"/>
    </location>
</feature>
<keyword evidence="3" id="KW-1185">Reference proteome</keyword>
<evidence type="ECO:0000313" key="2">
    <source>
        <dbReference type="EMBL" id="PGH15167.1"/>
    </source>
</evidence>
<evidence type="ECO:0000313" key="3">
    <source>
        <dbReference type="Proteomes" id="UP000223968"/>
    </source>
</evidence>
<accession>A0A2B7Y3A0</accession>
<protein>
    <recommendedName>
        <fullName evidence="1">(S)-ureidoglycine aminohydrolase cupin domain-containing protein</fullName>
    </recommendedName>
</protein>
<dbReference type="Pfam" id="PF05899">
    <property type="entry name" value="Cupin_3"/>
    <property type="match status" value="1"/>
</dbReference>
<dbReference type="AlphaFoldDB" id="A0A2B7Y3A0"/>
<dbReference type="EMBL" id="PDNB01000027">
    <property type="protein sequence ID" value="PGH15167.1"/>
    <property type="molecule type" value="Genomic_DNA"/>
</dbReference>
<dbReference type="InterPro" id="IPR011051">
    <property type="entry name" value="RmlC_Cupin_sf"/>
</dbReference>
<comment type="caution">
    <text evidence="2">The sequence shown here is derived from an EMBL/GenBank/DDBJ whole genome shotgun (WGS) entry which is preliminary data.</text>
</comment>
<dbReference type="Proteomes" id="UP000223968">
    <property type="component" value="Unassembled WGS sequence"/>
</dbReference>
<reference evidence="2 3" key="1">
    <citation type="submission" date="2017-10" db="EMBL/GenBank/DDBJ databases">
        <title>Comparative genomics in systemic dimorphic fungi from Ajellomycetaceae.</title>
        <authorList>
            <person name="Munoz J.F."/>
            <person name="Mcewen J.G."/>
            <person name="Clay O.K."/>
            <person name="Cuomo C.A."/>
        </authorList>
    </citation>
    <scope>NUCLEOTIDE SEQUENCE [LARGE SCALE GENOMIC DNA]</scope>
    <source>
        <strain evidence="2 3">UAMH5409</strain>
    </source>
</reference>
<dbReference type="InterPro" id="IPR008579">
    <property type="entry name" value="UGlyAH_Cupin_dom"/>
</dbReference>
<dbReference type="OrthoDB" id="3745575at2759"/>
<dbReference type="Gene3D" id="2.60.120.10">
    <property type="entry name" value="Jelly Rolls"/>
    <property type="match status" value="1"/>
</dbReference>
<sequence>MVESTPNLSGDSNPQQVPHGRWDSFAWEPFPEYGGSKSNIFRSADGRVVAGAYRESGTATLTYPCDEFFIVTDGWIKLEIRGGDTFTMNKGDFVYLQKGQTVYFEFGPNFANAAVFIDYDRKVTLC</sequence>
<dbReference type="SUPFAM" id="SSF51182">
    <property type="entry name" value="RmlC-like cupins"/>
    <property type="match status" value="1"/>
</dbReference>
<proteinExistence type="predicted"/>
<organism evidence="2 3">
    <name type="scientific">Helicocarpus griseus UAMH5409</name>
    <dbReference type="NCBI Taxonomy" id="1447875"/>
    <lineage>
        <taxon>Eukaryota</taxon>
        <taxon>Fungi</taxon>
        <taxon>Dikarya</taxon>
        <taxon>Ascomycota</taxon>
        <taxon>Pezizomycotina</taxon>
        <taxon>Eurotiomycetes</taxon>
        <taxon>Eurotiomycetidae</taxon>
        <taxon>Onygenales</taxon>
        <taxon>Ajellomycetaceae</taxon>
        <taxon>Helicocarpus</taxon>
    </lineage>
</organism>
<name>A0A2B7Y3A0_9EURO</name>
<gene>
    <name evidence="2" type="ORF">AJ79_02532</name>
</gene>
<evidence type="ECO:0000259" key="1">
    <source>
        <dbReference type="Pfam" id="PF05899"/>
    </source>
</evidence>